<organism evidence="2 3">
    <name type="scientific">Puccinia graminis f. sp. tritici</name>
    <dbReference type="NCBI Taxonomy" id="56615"/>
    <lineage>
        <taxon>Eukaryota</taxon>
        <taxon>Fungi</taxon>
        <taxon>Dikarya</taxon>
        <taxon>Basidiomycota</taxon>
        <taxon>Pucciniomycotina</taxon>
        <taxon>Pucciniomycetes</taxon>
        <taxon>Pucciniales</taxon>
        <taxon>Pucciniaceae</taxon>
        <taxon>Puccinia</taxon>
    </lineage>
</organism>
<dbReference type="Proteomes" id="UP000325313">
    <property type="component" value="Unassembled WGS sequence"/>
</dbReference>
<comment type="caution">
    <text evidence="2">The sequence shown here is derived from an EMBL/GenBank/DDBJ whole genome shotgun (WGS) entry which is preliminary data.</text>
</comment>
<evidence type="ECO:0000313" key="2">
    <source>
        <dbReference type="EMBL" id="KAA1137598.1"/>
    </source>
</evidence>
<sequence length="81" mass="8636">MTVKAAKPLSTLGSPRTSVSAKPKPVTIEESTGFSKLLTKIVKDPLAGSQSSNSTEQPEQLPILIHNRKIASMPVQISQPL</sequence>
<reference evidence="2 3" key="1">
    <citation type="submission" date="2019-05" db="EMBL/GenBank/DDBJ databases">
        <title>Emergence of the Ug99 lineage of the wheat stem rust pathogen through somatic hybridization.</title>
        <authorList>
            <person name="Li F."/>
            <person name="Upadhyaya N.M."/>
            <person name="Sperschneider J."/>
            <person name="Matny O."/>
            <person name="Nguyen-Phuc H."/>
            <person name="Mago R."/>
            <person name="Raley C."/>
            <person name="Miller M.E."/>
            <person name="Silverstein K.A.T."/>
            <person name="Henningsen E."/>
            <person name="Hirsch C.D."/>
            <person name="Visser B."/>
            <person name="Pretorius Z.A."/>
            <person name="Steffenson B.J."/>
            <person name="Schwessinger B."/>
            <person name="Dodds P.N."/>
            <person name="Figueroa M."/>
        </authorList>
    </citation>
    <scope>NUCLEOTIDE SEQUENCE [LARGE SCALE GENOMIC DNA]</scope>
    <source>
        <strain evidence="2 3">Ug99</strain>
    </source>
</reference>
<feature type="compositionally biased region" description="Polar residues" evidence="1">
    <location>
        <begin position="11"/>
        <end position="20"/>
    </location>
</feature>
<dbReference type="EMBL" id="VDEP01000006">
    <property type="protein sequence ID" value="KAA1137598.1"/>
    <property type="molecule type" value="Genomic_DNA"/>
</dbReference>
<gene>
    <name evidence="2" type="ORF">PGTUg99_007399</name>
</gene>
<proteinExistence type="predicted"/>
<name>A0A5B0SHZ5_PUCGR</name>
<evidence type="ECO:0000256" key="1">
    <source>
        <dbReference type="SAM" id="MobiDB-lite"/>
    </source>
</evidence>
<feature type="region of interest" description="Disordered" evidence="1">
    <location>
        <begin position="1"/>
        <end position="26"/>
    </location>
</feature>
<protein>
    <submittedName>
        <fullName evidence="2">Uncharacterized protein</fullName>
    </submittedName>
</protein>
<evidence type="ECO:0000313" key="3">
    <source>
        <dbReference type="Proteomes" id="UP000325313"/>
    </source>
</evidence>
<accession>A0A5B0SHZ5</accession>
<dbReference type="AlphaFoldDB" id="A0A5B0SHZ5"/>